<dbReference type="PANTHER" id="PTHR24305">
    <property type="entry name" value="CYTOCHROME P450"/>
    <property type="match status" value="1"/>
</dbReference>
<dbReference type="InterPro" id="IPR036396">
    <property type="entry name" value="Cyt_P450_sf"/>
</dbReference>
<dbReference type="GO" id="GO:0020037">
    <property type="term" value="F:heme binding"/>
    <property type="evidence" value="ECO:0007669"/>
    <property type="project" value="InterPro"/>
</dbReference>
<evidence type="ECO:0000313" key="7">
    <source>
        <dbReference type="Proteomes" id="UP000756132"/>
    </source>
</evidence>
<keyword evidence="7" id="KW-1185">Reference proteome</keyword>
<proteinExistence type="inferred from homology"/>
<dbReference type="Pfam" id="PF00067">
    <property type="entry name" value="p450"/>
    <property type="match status" value="1"/>
</dbReference>
<keyword evidence="2 4" id="KW-0479">Metal-binding</keyword>
<dbReference type="PRINTS" id="PR00385">
    <property type="entry name" value="P450"/>
</dbReference>
<keyword evidence="4 5" id="KW-0349">Heme</keyword>
<evidence type="ECO:0000313" key="6">
    <source>
        <dbReference type="EMBL" id="UJO21307.1"/>
    </source>
</evidence>
<keyword evidence="5 6" id="KW-0503">Monooxygenase</keyword>
<dbReference type="Proteomes" id="UP000756132">
    <property type="component" value="Chromosome 8"/>
</dbReference>
<dbReference type="GO" id="GO:0004497">
    <property type="term" value="F:monooxygenase activity"/>
    <property type="evidence" value="ECO:0007669"/>
    <property type="project" value="UniProtKB-KW"/>
</dbReference>
<dbReference type="Gene3D" id="1.10.630.10">
    <property type="entry name" value="Cytochrome P450"/>
    <property type="match status" value="1"/>
</dbReference>
<comment type="cofactor">
    <cofactor evidence="1 4">
        <name>heme</name>
        <dbReference type="ChEBI" id="CHEBI:30413"/>
    </cofactor>
</comment>
<dbReference type="PRINTS" id="PR00463">
    <property type="entry name" value="EP450I"/>
</dbReference>
<dbReference type="InterPro" id="IPR001128">
    <property type="entry name" value="Cyt_P450"/>
</dbReference>
<keyword evidence="5" id="KW-0560">Oxidoreductase</keyword>
<dbReference type="GeneID" id="71990663"/>
<keyword evidence="3 4" id="KW-0408">Iron</keyword>
<sequence length="520" mass="59729">MSFHIWTLEQFNPNDILCVAAAAAMIYGIWRVAYNLFFSPLAKIPGPKLAAMTRWVETYYECFNEQGGQFRWAYSKWHDVYGPIIRVAPNEVHVRDSEFYDKLYQHKPQAKADRLNNRFDCKTSIFDTSQHLLHARRRAVLEVFFSRKRISDRSVEMQEHLDRLCQTVRDEYLGTDAILYTDDMWSCWTSDIISGYSFATNDNMIALPRFRSPLREAMNELLEPMHWITQCPILKNILFSLPQWFVLAVYPAARPAVAMKNGILSRIQTIRANVRRLPDGDHAGTIFGTMLTSDLPSSETSDERLKDEGIGLLGVGTETTMRTLSIGLYFLWEQPSVKAKLMAELKGAIPDPNIIPHWDVLAKLPYLAGCVNEAMRLSYGASQRLIRVFDQPITYGQFVIDAGTEIGMDIYDVCHDETIFHQSHEFRPERWLEDVPQDGQESRSQLSRHLVVFGRGPRACIGRHLAHAEACLGLATFVRRFDYEMFETPRAHFAFDRDRLAPRPRKGTPGIRMEVTGVHT</sequence>
<dbReference type="PROSITE" id="PS00086">
    <property type="entry name" value="CYTOCHROME_P450"/>
    <property type="match status" value="1"/>
</dbReference>
<feature type="binding site" description="axial binding residue" evidence="4">
    <location>
        <position position="460"/>
    </location>
    <ligand>
        <name>heme</name>
        <dbReference type="ChEBI" id="CHEBI:30413"/>
    </ligand>
    <ligandPart>
        <name>Fe</name>
        <dbReference type="ChEBI" id="CHEBI:18248"/>
    </ligandPart>
</feature>
<dbReference type="InterPro" id="IPR050121">
    <property type="entry name" value="Cytochrome_P450_monoxygenase"/>
</dbReference>
<reference evidence="6" key="1">
    <citation type="submission" date="2021-12" db="EMBL/GenBank/DDBJ databases">
        <authorList>
            <person name="Zaccaron A."/>
            <person name="Stergiopoulos I."/>
        </authorList>
    </citation>
    <scope>NUCLEOTIDE SEQUENCE</scope>
    <source>
        <strain evidence="6">Race5_Kim</strain>
    </source>
</reference>
<dbReference type="KEGG" id="ffu:CLAFUR5_10785"/>
<name>A0A9Q8PF71_PASFU</name>
<dbReference type="InterPro" id="IPR017972">
    <property type="entry name" value="Cyt_P450_CS"/>
</dbReference>
<reference evidence="6" key="2">
    <citation type="journal article" date="2022" name="Microb. Genom.">
        <title>A chromosome-scale genome assembly of the tomato pathogen Cladosporium fulvum reveals a compartmentalized genome architecture and the presence of a dispensable chromosome.</title>
        <authorList>
            <person name="Zaccaron A.Z."/>
            <person name="Chen L.H."/>
            <person name="Samaras A."/>
            <person name="Stergiopoulos I."/>
        </authorList>
    </citation>
    <scope>NUCLEOTIDE SEQUENCE</scope>
    <source>
        <strain evidence="6">Race5_Kim</strain>
    </source>
</reference>
<evidence type="ECO:0000256" key="5">
    <source>
        <dbReference type="RuleBase" id="RU000461"/>
    </source>
</evidence>
<dbReference type="SUPFAM" id="SSF48264">
    <property type="entry name" value="Cytochrome P450"/>
    <property type="match status" value="1"/>
</dbReference>
<evidence type="ECO:0000256" key="2">
    <source>
        <dbReference type="ARBA" id="ARBA00022723"/>
    </source>
</evidence>
<dbReference type="GO" id="GO:0016705">
    <property type="term" value="F:oxidoreductase activity, acting on paired donors, with incorporation or reduction of molecular oxygen"/>
    <property type="evidence" value="ECO:0007669"/>
    <property type="project" value="InterPro"/>
</dbReference>
<dbReference type="PANTHER" id="PTHR24305:SF231">
    <property type="entry name" value="P450, PUTATIVE (EUROFUNG)-RELATED"/>
    <property type="match status" value="1"/>
</dbReference>
<dbReference type="AlphaFoldDB" id="A0A9Q8PF71"/>
<evidence type="ECO:0000256" key="3">
    <source>
        <dbReference type="ARBA" id="ARBA00023004"/>
    </source>
</evidence>
<evidence type="ECO:0000256" key="4">
    <source>
        <dbReference type="PIRSR" id="PIRSR602401-1"/>
    </source>
</evidence>
<dbReference type="OMA" id="MTGAFSM"/>
<organism evidence="6 7">
    <name type="scientific">Passalora fulva</name>
    <name type="common">Tomato leaf mold</name>
    <name type="synonym">Cladosporium fulvum</name>
    <dbReference type="NCBI Taxonomy" id="5499"/>
    <lineage>
        <taxon>Eukaryota</taxon>
        <taxon>Fungi</taxon>
        <taxon>Dikarya</taxon>
        <taxon>Ascomycota</taxon>
        <taxon>Pezizomycotina</taxon>
        <taxon>Dothideomycetes</taxon>
        <taxon>Dothideomycetidae</taxon>
        <taxon>Mycosphaerellales</taxon>
        <taxon>Mycosphaerellaceae</taxon>
        <taxon>Fulvia</taxon>
    </lineage>
</organism>
<dbReference type="GO" id="GO:0005506">
    <property type="term" value="F:iron ion binding"/>
    <property type="evidence" value="ECO:0007669"/>
    <property type="project" value="InterPro"/>
</dbReference>
<dbReference type="RefSeq" id="XP_047765673.1">
    <property type="nucleotide sequence ID" value="XM_047909933.1"/>
</dbReference>
<dbReference type="InterPro" id="IPR002401">
    <property type="entry name" value="Cyt_P450_E_grp-I"/>
</dbReference>
<dbReference type="CDD" id="cd11062">
    <property type="entry name" value="CYP58-like"/>
    <property type="match status" value="1"/>
</dbReference>
<gene>
    <name evidence="6" type="ORF">CLAFUR5_10785</name>
</gene>
<accession>A0A9Q8PF71</accession>
<dbReference type="OrthoDB" id="3945418at2759"/>
<protein>
    <submittedName>
        <fullName evidence="6">Cytochrome P450 monooxygenase</fullName>
    </submittedName>
</protein>
<evidence type="ECO:0000256" key="1">
    <source>
        <dbReference type="ARBA" id="ARBA00001971"/>
    </source>
</evidence>
<dbReference type="EMBL" id="CP090170">
    <property type="protein sequence ID" value="UJO21307.1"/>
    <property type="molecule type" value="Genomic_DNA"/>
</dbReference>
<comment type="similarity">
    <text evidence="5">Belongs to the cytochrome P450 family.</text>
</comment>